<comment type="caution">
    <text evidence="5">The sequence shown here is derived from an EMBL/GenBank/DDBJ whole genome shotgun (WGS) entry which is preliminary data.</text>
</comment>
<evidence type="ECO:0000256" key="1">
    <source>
        <dbReference type="ARBA" id="ARBA00004123"/>
    </source>
</evidence>
<keyword evidence="6" id="KW-1185">Reference proteome</keyword>
<evidence type="ECO:0000256" key="4">
    <source>
        <dbReference type="ARBA" id="ARBA00025806"/>
    </source>
</evidence>
<evidence type="ECO:0000313" key="5">
    <source>
        <dbReference type="EMBL" id="RYR51975.1"/>
    </source>
</evidence>
<keyword evidence="2" id="KW-0217">Developmental protein</keyword>
<dbReference type="AlphaFoldDB" id="A0A445CM11"/>
<dbReference type="PANTHER" id="PTHR12972:SF0">
    <property type="entry name" value="PROTEIN DOWNSTREAM NEIGHBOR OF SON"/>
    <property type="match status" value="1"/>
</dbReference>
<dbReference type="EMBL" id="SDMP01000006">
    <property type="protein sequence ID" value="RYR51975.1"/>
    <property type="molecule type" value="Genomic_DNA"/>
</dbReference>
<comment type="similarity">
    <text evidence="4">Belongs to the DONSON family.</text>
</comment>
<accession>A0A445CM11</accession>
<evidence type="ECO:0000256" key="3">
    <source>
        <dbReference type="ARBA" id="ARBA00023242"/>
    </source>
</evidence>
<keyword evidence="3" id="KW-0539">Nucleus</keyword>
<organism evidence="5 6">
    <name type="scientific">Arachis hypogaea</name>
    <name type="common">Peanut</name>
    <dbReference type="NCBI Taxonomy" id="3818"/>
    <lineage>
        <taxon>Eukaryota</taxon>
        <taxon>Viridiplantae</taxon>
        <taxon>Streptophyta</taxon>
        <taxon>Embryophyta</taxon>
        <taxon>Tracheophyta</taxon>
        <taxon>Spermatophyta</taxon>
        <taxon>Magnoliopsida</taxon>
        <taxon>eudicotyledons</taxon>
        <taxon>Gunneridae</taxon>
        <taxon>Pentapetalae</taxon>
        <taxon>rosids</taxon>
        <taxon>fabids</taxon>
        <taxon>Fabales</taxon>
        <taxon>Fabaceae</taxon>
        <taxon>Papilionoideae</taxon>
        <taxon>50 kb inversion clade</taxon>
        <taxon>dalbergioids sensu lato</taxon>
        <taxon>Dalbergieae</taxon>
        <taxon>Pterocarpus clade</taxon>
        <taxon>Arachis</taxon>
    </lineage>
</organism>
<sequence length="131" mass="14525">MWGYDIKLCSQFHVQYHIPGRKAPLDLTLKTGMRVISSSSLNWVHRSLTHHIKPKFSFPPCTTTGQNVRGSQGFKVLHSLMYPQSILPPSLTSVLSSLTADAVCTSQFVVMFIGGDSSGSPKYFCNAYISR</sequence>
<comment type="subcellular location">
    <subcellularLocation>
        <location evidence="1">Nucleus</location>
    </subcellularLocation>
</comment>
<proteinExistence type="inferred from homology"/>
<gene>
    <name evidence="5" type="ORF">Ahy_A06g026911</name>
</gene>
<dbReference type="GO" id="GO:0033260">
    <property type="term" value="P:nuclear DNA replication"/>
    <property type="evidence" value="ECO:0007669"/>
    <property type="project" value="TreeGrafter"/>
</dbReference>
<name>A0A445CM11_ARAHY</name>
<evidence type="ECO:0000313" key="6">
    <source>
        <dbReference type="Proteomes" id="UP000289738"/>
    </source>
</evidence>
<reference evidence="5 6" key="1">
    <citation type="submission" date="2019-01" db="EMBL/GenBank/DDBJ databases">
        <title>Sequencing of cultivated peanut Arachis hypogaea provides insights into genome evolution and oil improvement.</title>
        <authorList>
            <person name="Chen X."/>
        </authorList>
    </citation>
    <scope>NUCLEOTIDE SEQUENCE [LARGE SCALE GENOMIC DNA]</scope>
    <source>
        <strain evidence="6">cv. Fuhuasheng</strain>
        <tissue evidence="5">Leaves</tissue>
    </source>
</reference>
<dbReference type="Proteomes" id="UP000289738">
    <property type="component" value="Chromosome A06"/>
</dbReference>
<evidence type="ECO:0000256" key="2">
    <source>
        <dbReference type="ARBA" id="ARBA00022473"/>
    </source>
</evidence>
<dbReference type="PANTHER" id="PTHR12972">
    <property type="entry name" value="DOWNSTREAM NEIGHBOR OF SON"/>
    <property type="match status" value="1"/>
</dbReference>
<dbReference type="InterPro" id="IPR024861">
    <property type="entry name" value="Donson"/>
</dbReference>
<protein>
    <submittedName>
        <fullName evidence="5">Uncharacterized protein</fullName>
    </submittedName>
</protein>
<dbReference type="GO" id="GO:0005634">
    <property type="term" value="C:nucleus"/>
    <property type="evidence" value="ECO:0007669"/>
    <property type="project" value="UniProtKB-SubCell"/>
</dbReference>